<dbReference type="Proteomes" id="UP000831817">
    <property type="component" value="Chromosome"/>
</dbReference>
<dbReference type="Gene3D" id="3.40.50.2000">
    <property type="entry name" value="Glycogen Phosphorylase B"/>
    <property type="match status" value="2"/>
</dbReference>
<protein>
    <recommendedName>
        <fullName evidence="3">Glycosyltransferase family 1 protein</fullName>
    </recommendedName>
</protein>
<dbReference type="SUPFAM" id="SSF53756">
    <property type="entry name" value="UDP-Glycosyltransferase/glycogen phosphorylase"/>
    <property type="match status" value="1"/>
</dbReference>
<reference evidence="1 2" key="1">
    <citation type="submission" date="2022-04" db="EMBL/GenBank/DDBJ databases">
        <title>Complete genome of Methanothermobacter tenebrarum strain RMAS.</title>
        <authorList>
            <person name="Nakamura K."/>
            <person name="Oshima K."/>
            <person name="Hattori M."/>
            <person name="Kamagata Y."/>
            <person name="Takamizawa K."/>
        </authorList>
    </citation>
    <scope>NUCLEOTIDE SEQUENCE [LARGE SCALE GENOMIC DNA]</scope>
    <source>
        <strain evidence="1 2">RMAS</strain>
    </source>
</reference>
<name>A0ABN6PB46_9EURY</name>
<organism evidence="1 2">
    <name type="scientific">Methanothermobacter tenebrarum</name>
    <dbReference type="NCBI Taxonomy" id="680118"/>
    <lineage>
        <taxon>Archaea</taxon>
        <taxon>Methanobacteriati</taxon>
        <taxon>Methanobacteriota</taxon>
        <taxon>Methanomada group</taxon>
        <taxon>Methanobacteria</taxon>
        <taxon>Methanobacteriales</taxon>
        <taxon>Methanobacteriaceae</taxon>
        <taxon>Methanothermobacter</taxon>
    </lineage>
</organism>
<evidence type="ECO:0000313" key="1">
    <source>
        <dbReference type="EMBL" id="BDH79452.1"/>
    </source>
</evidence>
<sequence>MNILIIPHSIWTGMRGRFDCFIDRLKSKNHLHVISWHMPYPISLNNIRNNFWKSRKEFKEEIETNVTVHHVSRPFVFPPFNRRSVNEQIIEIIDEYDIDIIFSESFLWDFVPPFNKVPVIYDMVDDHLEFFKNAPLTKRIMSSLSRVKDSVMSQIKNSNHTIFVSSVLKDKYGEICQESSIIPNGVHLESFKRADPEKYIDSFGLDDYDWVVGYIGYFGEWSNLYKSAVNIQEFLEKNNGLLIIVGIGPEAEKLKKDFGDNERFLFTGMIDPREIPPLAKTFDIGLLPFKKCPYTDAASPIKYFEYAAAGSRVVSSPLEEIKRIKFKNTVFFDKIEDINMAMEIASDLDFNHSELENSLKKYDWDVLSLNLNKILKSMVFD</sequence>
<dbReference type="Pfam" id="PF13692">
    <property type="entry name" value="Glyco_trans_1_4"/>
    <property type="match status" value="1"/>
</dbReference>
<evidence type="ECO:0008006" key="3">
    <source>
        <dbReference type="Google" id="ProtNLM"/>
    </source>
</evidence>
<gene>
    <name evidence="1" type="ORF">MTTB_08310</name>
</gene>
<dbReference type="GeneID" id="71965352"/>
<proteinExistence type="predicted"/>
<dbReference type="RefSeq" id="WP_248563809.1">
    <property type="nucleotide sequence ID" value="NZ_AP025698.1"/>
</dbReference>
<dbReference type="EMBL" id="AP025698">
    <property type="protein sequence ID" value="BDH79452.1"/>
    <property type="molecule type" value="Genomic_DNA"/>
</dbReference>
<evidence type="ECO:0000313" key="2">
    <source>
        <dbReference type="Proteomes" id="UP000831817"/>
    </source>
</evidence>
<accession>A0ABN6PB46</accession>
<keyword evidence="2" id="KW-1185">Reference proteome</keyword>